<organism evidence="2 3">
    <name type="scientific">Peribacillus glennii</name>
    <dbReference type="NCBI Taxonomy" id="2303991"/>
    <lineage>
        <taxon>Bacteria</taxon>
        <taxon>Bacillati</taxon>
        <taxon>Bacillota</taxon>
        <taxon>Bacilli</taxon>
        <taxon>Bacillales</taxon>
        <taxon>Bacillaceae</taxon>
        <taxon>Peribacillus</taxon>
    </lineage>
</organism>
<keyword evidence="1" id="KW-0812">Transmembrane</keyword>
<evidence type="ECO:0000256" key="1">
    <source>
        <dbReference type="SAM" id="Phobius"/>
    </source>
</evidence>
<protein>
    <submittedName>
        <fullName evidence="2">Uncharacterized protein</fullName>
    </submittedName>
</protein>
<accession>A0A372L7Y6</accession>
<keyword evidence="1" id="KW-1133">Transmembrane helix</keyword>
<proteinExistence type="predicted"/>
<comment type="caution">
    <text evidence="2">The sequence shown here is derived from an EMBL/GenBank/DDBJ whole genome shotgun (WGS) entry which is preliminary data.</text>
</comment>
<dbReference type="EMBL" id="QVTD01000015">
    <property type="protein sequence ID" value="RFU61442.1"/>
    <property type="molecule type" value="Genomic_DNA"/>
</dbReference>
<gene>
    <name evidence="2" type="ORF">D0466_18340</name>
</gene>
<reference evidence="2 3" key="1">
    <citation type="submission" date="2018-08" db="EMBL/GenBank/DDBJ databases">
        <title>Bacillus chawlae sp. nov., Bacillus glennii sp. nov., and Bacillus saganii sp. nov. Isolated from the Vehicle Assembly Building at Kennedy Space Center where the Viking Spacecraft were Assembled.</title>
        <authorList>
            <person name="Seuylemezian A."/>
            <person name="Vaishampayan P."/>
        </authorList>
    </citation>
    <scope>NUCLEOTIDE SEQUENCE [LARGE SCALE GENOMIC DNA]</scope>
    <source>
        <strain evidence="2 3">V44-8</strain>
    </source>
</reference>
<evidence type="ECO:0000313" key="3">
    <source>
        <dbReference type="Proteomes" id="UP000262939"/>
    </source>
</evidence>
<dbReference type="Proteomes" id="UP000262939">
    <property type="component" value="Unassembled WGS sequence"/>
</dbReference>
<keyword evidence="3" id="KW-1185">Reference proteome</keyword>
<evidence type="ECO:0000313" key="2">
    <source>
        <dbReference type="EMBL" id="RFU61442.1"/>
    </source>
</evidence>
<dbReference type="AlphaFoldDB" id="A0A372L7Y6"/>
<name>A0A372L7Y6_9BACI</name>
<dbReference type="RefSeq" id="WP_117323989.1">
    <property type="nucleotide sequence ID" value="NZ_QVTD01000015.1"/>
</dbReference>
<keyword evidence="1" id="KW-0472">Membrane</keyword>
<feature type="transmembrane region" description="Helical" evidence="1">
    <location>
        <begin position="7"/>
        <end position="24"/>
    </location>
</feature>
<sequence>MIRVMNINNAVIILLQNSIIVTSIKLSPATILVSTILIHQVAAAVHVATIIIIPPTTILASTNIYTHQVADAGKVITPDLTKDVSVDIIAPATLMGILLEARVMSHLKFHHSTSV</sequence>